<evidence type="ECO:0000313" key="2">
    <source>
        <dbReference type="EMBL" id="APZ92522.1"/>
    </source>
</evidence>
<evidence type="ECO:0000256" key="1">
    <source>
        <dbReference type="SAM" id="SignalP"/>
    </source>
</evidence>
<keyword evidence="3" id="KW-1185">Reference proteome</keyword>
<dbReference type="Proteomes" id="UP000187735">
    <property type="component" value="Chromosome"/>
</dbReference>
<gene>
    <name evidence="2" type="ORF">Fuma_02133</name>
</gene>
<evidence type="ECO:0000313" key="3">
    <source>
        <dbReference type="Proteomes" id="UP000187735"/>
    </source>
</evidence>
<feature type="chain" id="PRO_5012094509" evidence="1">
    <location>
        <begin position="26"/>
        <end position="304"/>
    </location>
</feature>
<keyword evidence="1" id="KW-0732">Signal</keyword>
<dbReference type="RefSeq" id="WP_077024134.1">
    <property type="nucleotide sequence ID" value="NZ_CP017641.1"/>
</dbReference>
<protein>
    <submittedName>
        <fullName evidence="2">Uncharacterized protein</fullName>
    </submittedName>
</protein>
<name>A0A1P8WEN4_9PLAN</name>
<sequence length="304" mass="33083" precursor="true">MMTQTRLRVLAATVSVFIASNVGLADEAAAPVAAEDSTAEKFVLRFQFQPGQTLRYQSSQTTNLQATMPNATKKDVNKVEQRRLFTVGDVSDDGTAKIAMQFEHVRMQAQSNDSEPIVYDSTMKREEVPGPFKGAASQLRKAAAQYTMHPTGTPVSDEGLELVAKEGQASFSLPLPTEPVAIGESWKVYMPVQVRLAENVMRKVTLLRSYRLKSVEDGIAKIAFFTSTESPIKSPTVKGQLVQATPSGTILFDIAKGQVVRKEINVDKSVLGAMGASTILTVTSRTVERLLVDETDAPQKTASR</sequence>
<dbReference type="AlphaFoldDB" id="A0A1P8WEN4"/>
<dbReference type="EMBL" id="CP017641">
    <property type="protein sequence ID" value="APZ92522.1"/>
    <property type="molecule type" value="Genomic_DNA"/>
</dbReference>
<dbReference type="OrthoDB" id="250033at2"/>
<accession>A0A1P8WEN4</accession>
<organism evidence="2 3">
    <name type="scientific">Fuerstiella marisgermanici</name>
    <dbReference type="NCBI Taxonomy" id="1891926"/>
    <lineage>
        <taxon>Bacteria</taxon>
        <taxon>Pseudomonadati</taxon>
        <taxon>Planctomycetota</taxon>
        <taxon>Planctomycetia</taxon>
        <taxon>Planctomycetales</taxon>
        <taxon>Planctomycetaceae</taxon>
        <taxon>Fuerstiella</taxon>
    </lineage>
</organism>
<feature type="signal peptide" evidence="1">
    <location>
        <begin position="1"/>
        <end position="25"/>
    </location>
</feature>
<reference evidence="2 3" key="1">
    <citation type="journal article" date="2016" name="Front. Microbiol.">
        <title>Fuerstia marisgermanicae gen. nov., sp. nov., an Unusual Member of the Phylum Planctomycetes from the German Wadden Sea.</title>
        <authorList>
            <person name="Kohn T."/>
            <person name="Heuer A."/>
            <person name="Jogler M."/>
            <person name="Vollmers J."/>
            <person name="Boedeker C."/>
            <person name="Bunk B."/>
            <person name="Rast P."/>
            <person name="Borchert D."/>
            <person name="Glockner I."/>
            <person name="Freese H.M."/>
            <person name="Klenk H.P."/>
            <person name="Overmann J."/>
            <person name="Kaster A.K."/>
            <person name="Rohde M."/>
            <person name="Wiegand S."/>
            <person name="Jogler C."/>
        </authorList>
    </citation>
    <scope>NUCLEOTIDE SEQUENCE [LARGE SCALE GENOMIC DNA]</scope>
    <source>
        <strain evidence="2 3">NH11</strain>
    </source>
</reference>
<dbReference type="KEGG" id="fmr:Fuma_02133"/>
<proteinExistence type="predicted"/>